<dbReference type="AlphaFoldDB" id="A0A4R6RPR1"/>
<dbReference type="GO" id="GO:0032153">
    <property type="term" value="C:cell division site"/>
    <property type="evidence" value="ECO:0007669"/>
    <property type="project" value="TreeGrafter"/>
</dbReference>
<evidence type="ECO:0000313" key="5">
    <source>
        <dbReference type="Proteomes" id="UP000294593"/>
    </source>
</evidence>
<dbReference type="GO" id="GO:0030428">
    <property type="term" value="C:cell septum"/>
    <property type="evidence" value="ECO:0007669"/>
    <property type="project" value="TreeGrafter"/>
</dbReference>
<dbReference type="SUPFAM" id="SSF110997">
    <property type="entry name" value="Sporulation related repeat"/>
    <property type="match status" value="1"/>
</dbReference>
<feature type="domain" description="SPOR" evidence="3">
    <location>
        <begin position="184"/>
        <end position="262"/>
    </location>
</feature>
<dbReference type="InterPro" id="IPR007730">
    <property type="entry name" value="SPOR-like_dom"/>
</dbReference>
<dbReference type="GO" id="GO:0032506">
    <property type="term" value="P:cytokinetic process"/>
    <property type="evidence" value="ECO:0007669"/>
    <property type="project" value="TreeGrafter"/>
</dbReference>
<dbReference type="PROSITE" id="PS51724">
    <property type="entry name" value="SPOR"/>
    <property type="match status" value="1"/>
</dbReference>
<dbReference type="PANTHER" id="PTHR38687:SF1">
    <property type="entry name" value="CELL DIVISION PROTEIN DEDD"/>
    <property type="match status" value="1"/>
</dbReference>
<dbReference type="EMBL" id="SNXW01000001">
    <property type="protein sequence ID" value="TDP88107.1"/>
    <property type="molecule type" value="Genomic_DNA"/>
</dbReference>
<reference evidence="4 5" key="1">
    <citation type="submission" date="2019-03" db="EMBL/GenBank/DDBJ databases">
        <title>Genomic Encyclopedia of Type Strains, Phase IV (KMG-IV): sequencing the most valuable type-strain genomes for metagenomic binning, comparative biology and taxonomic classification.</title>
        <authorList>
            <person name="Goeker M."/>
        </authorList>
    </citation>
    <scope>NUCLEOTIDE SEQUENCE [LARGE SCALE GENOMIC DNA]</scope>
    <source>
        <strain evidence="4 5">DSM 11901</strain>
    </source>
</reference>
<feature type="compositionally biased region" description="Low complexity" evidence="1">
    <location>
        <begin position="73"/>
        <end position="110"/>
    </location>
</feature>
<feature type="region of interest" description="Disordered" evidence="1">
    <location>
        <begin position="73"/>
        <end position="184"/>
    </location>
</feature>
<keyword evidence="2" id="KW-0472">Membrane</keyword>
<dbReference type="InterPro" id="IPR052521">
    <property type="entry name" value="Cell_div_SPOR-domain"/>
</dbReference>
<evidence type="ECO:0000313" key="4">
    <source>
        <dbReference type="EMBL" id="TDP88107.1"/>
    </source>
</evidence>
<keyword evidence="2" id="KW-1133">Transmembrane helix</keyword>
<comment type="caution">
    <text evidence="4">The sequence shown here is derived from an EMBL/GenBank/DDBJ whole genome shotgun (WGS) entry which is preliminary data.</text>
</comment>
<feature type="compositionally biased region" description="Low complexity" evidence="1">
    <location>
        <begin position="123"/>
        <end position="164"/>
    </location>
</feature>
<gene>
    <name evidence="4" type="ORF">EV672_101251</name>
</gene>
<organism evidence="4 5">
    <name type="scientific">Aquabacterium commune</name>
    <dbReference type="NCBI Taxonomy" id="70586"/>
    <lineage>
        <taxon>Bacteria</taxon>
        <taxon>Pseudomonadati</taxon>
        <taxon>Pseudomonadota</taxon>
        <taxon>Betaproteobacteria</taxon>
        <taxon>Burkholderiales</taxon>
        <taxon>Aquabacterium</taxon>
    </lineage>
</organism>
<evidence type="ECO:0000256" key="2">
    <source>
        <dbReference type="SAM" id="Phobius"/>
    </source>
</evidence>
<evidence type="ECO:0000256" key="1">
    <source>
        <dbReference type="SAM" id="MobiDB-lite"/>
    </source>
</evidence>
<sequence>MPLPSFFERFRRGSPVTPDAVPLSSSDVEVMRVRARRRLIGMVVLVGAGVVGFPWLFETKPRPMSGEIQIVQAPQAQQAQQTPQSAASGPTPGATIAAVTAPVAPAARGAQPEADREEFVTDASPRAAAVASVPVTKPAASKPAVAAASKATPKAADKPAANTADKAKDKPTDKKSDKDKSDKDKAGTRYVVQFGAFADANSAHEARMKAERLGLKTYAQQVDTPQGKRIRVRLGPYADKAEADKAAASLRKAGLPGAVLTL</sequence>
<accession>A0A4R6RPR1</accession>
<dbReference type="RefSeq" id="WP_133605760.1">
    <property type="nucleotide sequence ID" value="NZ_SNXW01000001.1"/>
</dbReference>
<keyword evidence="5" id="KW-1185">Reference proteome</keyword>
<dbReference type="PANTHER" id="PTHR38687">
    <property type="entry name" value="CELL DIVISION PROTEIN DEDD-RELATED"/>
    <property type="match status" value="1"/>
</dbReference>
<keyword evidence="2" id="KW-0812">Transmembrane</keyword>
<dbReference type="InterPro" id="IPR036680">
    <property type="entry name" value="SPOR-like_sf"/>
</dbReference>
<dbReference type="GO" id="GO:0042834">
    <property type="term" value="F:peptidoglycan binding"/>
    <property type="evidence" value="ECO:0007669"/>
    <property type="project" value="InterPro"/>
</dbReference>
<protein>
    <submittedName>
        <fullName evidence="4">DedD protein</fullName>
    </submittedName>
</protein>
<feature type="transmembrane region" description="Helical" evidence="2">
    <location>
        <begin position="39"/>
        <end position="57"/>
    </location>
</feature>
<dbReference type="OrthoDB" id="9181370at2"/>
<name>A0A4R6RPR1_9BURK</name>
<dbReference type="Pfam" id="PF05036">
    <property type="entry name" value="SPOR"/>
    <property type="match status" value="1"/>
</dbReference>
<dbReference type="Gene3D" id="3.30.70.1070">
    <property type="entry name" value="Sporulation related repeat"/>
    <property type="match status" value="1"/>
</dbReference>
<feature type="compositionally biased region" description="Basic and acidic residues" evidence="1">
    <location>
        <begin position="165"/>
        <end position="184"/>
    </location>
</feature>
<dbReference type="Proteomes" id="UP000294593">
    <property type="component" value="Unassembled WGS sequence"/>
</dbReference>
<proteinExistence type="predicted"/>
<evidence type="ECO:0000259" key="3">
    <source>
        <dbReference type="PROSITE" id="PS51724"/>
    </source>
</evidence>